<evidence type="ECO:0000256" key="2">
    <source>
        <dbReference type="ARBA" id="ARBA00022527"/>
    </source>
</evidence>
<feature type="compositionally biased region" description="Acidic residues" evidence="9">
    <location>
        <begin position="73"/>
        <end position="84"/>
    </location>
</feature>
<gene>
    <name evidence="11" type="ORF">NLI96_g5525</name>
</gene>
<comment type="caution">
    <text evidence="11">The sequence shown here is derived from an EMBL/GenBank/DDBJ whole genome shotgun (WGS) entry which is preliminary data.</text>
</comment>
<dbReference type="PROSITE" id="PS50032">
    <property type="entry name" value="KA1"/>
    <property type="match status" value="1"/>
</dbReference>
<feature type="domain" description="KA1" evidence="10">
    <location>
        <begin position="374"/>
        <end position="423"/>
    </location>
</feature>
<evidence type="ECO:0000313" key="12">
    <source>
        <dbReference type="Proteomes" id="UP001212997"/>
    </source>
</evidence>
<keyword evidence="6" id="KW-0067">ATP-binding</keyword>
<organism evidence="11 12">
    <name type="scientific">Meripilus lineatus</name>
    <dbReference type="NCBI Taxonomy" id="2056292"/>
    <lineage>
        <taxon>Eukaryota</taxon>
        <taxon>Fungi</taxon>
        <taxon>Dikarya</taxon>
        <taxon>Basidiomycota</taxon>
        <taxon>Agaricomycotina</taxon>
        <taxon>Agaricomycetes</taxon>
        <taxon>Polyporales</taxon>
        <taxon>Meripilaceae</taxon>
        <taxon>Meripilus</taxon>
    </lineage>
</organism>
<protein>
    <recommendedName>
        <fullName evidence="1">non-specific serine/threonine protein kinase</fullName>
        <ecNumber evidence="1">2.7.11.1</ecNumber>
    </recommendedName>
</protein>
<evidence type="ECO:0000259" key="10">
    <source>
        <dbReference type="PROSITE" id="PS50032"/>
    </source>
</evidence>
<feature type="compositionally biased region" description="Low complexity" evidence="9">
    <location>
        <begin position="251"/>
        <end position="263"/>
    </location>
</feature>
<dbReference type="Proteomes" id="UP001212997">
    <property type="component" value="Unassembled WGS sequence"/>
</dbReference>
<dbReference type="GO" id="GO:0004674">
    <property type="term" value="F:protein serine/threonine kinase activity"/>
    <property type="evidence" value="ECO:0007669"/>
    <property type="project" value="UniProtKB-KW"/>
</dbReference>
<name>A0AAD5V3D2_9APHY</name>
<evidence type="ECO:0000256" key="9">
    <source>
        <dbReference type="SAM" id="MobiDB-lite"/>
    </source>
</evidence>
<dbReference type="EC" id="2.7.11.1" evidence="1"/>
<feature type="compositionally biased region" description="Pro residues" evidence="9">
    <location>
        <begin position="319"/>
        <end position="332"/>
    </location>
</feature>
<evidence type="ECO:0000256" key="1">
    <source>
        <dbReference type="ARBA" id="ARBA00012513"/>
    </source>
</evidence>
<dbReference type="SUPFAM" id="SSF103243">
    <property type="entry name" value="KA1-like"/>
    <property type="match status" value="1"/>
</dbReference>
<feature type="region of interest" description="Disordered" evidence="9">
    <location>
        <begin position="1"/>
        <end position="112"/>
    </location>
</feature>
<sequence>MLGKSQPIGTAHRRAATILDPQGRAARHERRSSTGAALFPSIGGTIGRHRRPSTGFGSSHIRPTERFFGKTDEVDENQEEEEERPETASMPVGVIMGGPTNKESAESQPDEKEFKPVYLKGLFSVATTSTKSPTVIKNDIRTVLDRMQVQYRETKTGFECIHMPSIDVNSVQPEPTPRRSQHRKQGSTGSHETDTTRKSVARKSSKISFGIKNKEREKEKEREREKEGKEVKEKELPSRPSGGTILSMTPSSASSSFFHVSSSHTRDADPARPSPITTTTTNAPASIASTSAAATQDVATTSMNDANSTISAGTVPLTPLSPIPYEPAPPRSQSPASSKVLPPIPPDSATVVSMGATLSPLPTGEVNQEMFDMISANSLAVRFEVNIVKVPWLPLHGIQFRRTSGDGWQYHMLARRVLTELKL</sequence>
<evidence type="ECO:0000256" key="7">
    <source>
        <dbReference type="ARBA" id="ARBA00047899"/>
    </source>
</evidence>
<keyword evidence="2" id="KW-0723">Serine/threonine-protein kinase</keyword>
<accession>A0AAD5V3D2</accession>
<evidence type="ECO:0000256" key="5">
    <source>
        <dbReference type="ARBA" id="ARBA00022777"/>
    </source>
</evidence>
<feature type="region of interest" description="Disordered" evidence="9">
    <location>
        <begin position="164"/>
        <end position="289"/>
    </location>
</feature>
<keyword evidence="12" id="KW-1185">Reference proteome</keyword>
<feature type="compositionally biased region" description="Basic and acidic residues" evidence="9">
    <location>
        <begin position="212"/>
        <end position="237"/>
    </location>
</feature>
<evidence type="ECO:0000256" key="3">
    <source>
        <dbReference type="ARBA" id="ARBA00022679"/>
    </source>
</evidence>
<dbReference type="InterPro" id="IPR028375">
    <property type="entry name" value="KA1/Ssp2_C"/>
</dbReference>
<reference evidence="11" key="1">
    <citation type="submission" date="2022-07" db="EMBL/GenBank/DDBJ databases">
        <title>Genome Sequence of Physisporinus lineatus.</title>
        <authorList>
            <person name="Buettner E."/>
        </authorList>
    </citation>
    <scope>NUCLEOTIDE SEQUENCE</scope>
    <source>
        <strain evidence="11">VT162</strain>
    </source>
</reference>
<evidence type="ECO:0000313" key="11">
    <source>
        <dbReference type="EMBL" id="KAJ3484628.1"/>
    </source>
</evidence>
<dbReference type="Pfam" id="PF02149">
    <property type="entry name" value="KA1"/>
    <property type="match status" value="1"/>
</dbReference>
<comment type="catalytic activity">
    <reaction evidence="7">
        <text>L-threonyl-[protein] + ATP = O-phospho-L-threonyl-[protein] + ADP + H(+)</text>
        <dbReference type="Rhea" id="RHEA:46608"/>
        <dbReference type="Rhea" id="RHEA-COMP:11060"/>
        <dbReference type="Rhea" id="RHEA-COMP:11605"/>
        <dbReference type="ChEBI" id="CHEBI:15378"/>
        <dbReference type="ChEBI" id="CHEBI:30013"/>
        <dbReference type="ChEBI" id="CHEBI:30616"/>
        <dbReference type="ChEBI" id="CHEBI:61977"/>
        <dbReference type="ChEBI" id="CHEBI:456216"/>
        <dbReference type="EC" id="2.7.11.1"/>
    </reaction>
</comment>
<proteinExistence type="predicted"/>
<keyword evidence="5" id="KW-0418">Kinase</keyword>
<feature type="compositionally biased region" description="Low complexity" evidence="9">
    <location>
        <begin position="274"/>
        <end position="289"/>
    </location>
</feature>
<evidence type="ECO:0000256" key="6">
    <source>
        <dbReference type="ARBA" id="ARBA00022840"/>
    </source>
</evidence>
<dbReference type="EMBL" id="JANAWD010000182">
    <property type="protein sequence ID" value="KAJ3484628.1"/>
    <property type="molecule type" value="Genomic_DNA"/>
</dbReference>
<comment type="catalytic activity">
    <reaction evidence="8">
        <text>L-seryl-[protein] + ATP = O-phospho-L-seryl-[protein] + ADP + H(+)</text>
        <dbReference type="Rhea" id="RHEA:17989"/>
        <dbReference type="Rhea" id="RHEA-COMP:9863"/>
        <dbReference type="Rhea" id="RHEA-COMP:11604"/>
        <dbReference type="ChEBI" id="CHEBI:15378"/>
        <dbReference type="ChEBI" id="CHEBI:29999"/>
        <dbReference type="ChEBI" id="CHEBI:30616"/>
        <dbReference type="ChEBI" id="CHEBI:83421"/>
        <dbReference type="ChEBI" id="CHEBI:456216"/>
        <dbReference type="EC" id="2.7.11.1"/>
    </reaction>
</comment>
<feature type="compositionally biased region" description="Basic and acidic residues" evidence="9">
    <location>
        <begin position="103"/>
        <end position="112"/>
    </location>
</feature>
<evidence type="ECO:0000256" key="8">
    <source>
        <dbReference type="ARBA" id="ARBA00048679"/>
    </source>
</evidence>
<feature type="region of interest" description="Disordered" evidence="9">
    <location>
        <begin position="310"/>
        <end position="344"/>
    </location>
</feature>
<feature type="compositionally biased region" description="Basic and acidic residues" evidence="9">
    <location>
        <begin position="62"/>
        <end position="72"/>
    </location>
</feature>
<dbReference type="InterPro" id="IPR001772">
    <property type="entry name" value="KA1_dom"/>
</dbReference>
<evidence type="ECO:0000256" key="4">
    <source>
        <dbReference type="ARBA" id="ARBA00022741"/>
    </source>
</evidence>
<dbReference type="Gene3D" id="3.30.310.80">
    <property type="entry name" value="Kinase associated domain 1, KA1"/>
    <property type="match status" value="2"/>
</dbReference>
<keyword evidence="3" id="KW-0808">Transferase</keyword>
<dbReference type="AlphaFoldDB" id="A0AAD5V3D2"/>
<dbReference type="GO" id="GO:0005524">
    <property type="term" value="F:ATP binding"/>
    <property type="evidence" value="ECO:0007669"/>
    <property type="project" value="UniProtKB-KW"/>
</dbReference>
<keyword evidence="4" id="KW-0547">Nucleotide-binding</keyword>